<proteinExistence type="predicted"/>
<protein>
    <submittedName>
        <fullName evidence="1">Uncharacterized protein</fullName>
    </submittedName>
</protein>
<dbReference type="Proteomes" id="UP001162992">
    <property type="component" value="Chromosome 18"/>
</dbReference>
<reference evidence="2" key="1">
    <citation type="journal article" date="2024" name="Proc. Natl. Acad. Sci. U.S.A.">
        <title>Extraordinary preservation of gene collinearity over three hundred million years revealed in homosporous lycophytes.</title>
        <authorList>
            <person name="Li C."/>
            <person name="Wickell D."/>
            <person name="Kuo L.Y."/>
            <person name="Chen X."/>
            <person name="Nie B."/>
            <person name="Liao X."/>
            <person name="Peng D."/>
            <person name="Ji J."/>
            <person name="Jenkins J."/>
            <person name="Williams M."/>
            <person name="Shu S."/>
            <person name="Plott C."/>
            <person name="Barry K."/>
            <person name="Rajasekar S."/>
            <person name="Grimwood J."/>
            <person name="Han X."/>
            <person name="Sun S."/>
            <person name="Hou Z."/>
            <person name="He W."/>
            <person name="Dai G."/>
            <person name="Sun C."/>
            <person name="Schmutz J."/>
            <person name="Leebens-Mack J.H."/>
            <person name="Li F.W."/>
            <person name="Wang L."/>
        </authorList>
    </citation>
    <scope>NUCLEOTIDE SEQUENCE [LARGE SCALE GENOMIC DNA]</scope>
    <source>
        <strain evidence="2">cv. PW_Plant_1</strain>
    </source>
</reference>
<evidence type="ECO:0000313" key="1">
    <source>
        <dbReference type="EMBL" id="KAJ7524277.1"/>
    </source>
</evidence>
<keyword evidence="2" id="KW-1185">Reference proteome</keyword>
<name>A0ACC2B3D8_DIPCM</name>
<accession>A0ACC2B3D8</accession>
<gene>
    <name evidence="1" type="ORF">O6H91_18G084900</name>
</gene>
<sequence>MSAASFALLEAFESPAKVAAAMVPDATSLHHYGKLVGISQPKRAIRQQSSNREEATRASRRAKAEFASSIQLKDASAGHKTLTACKAQFGQKKSKEKLWEQFFDDPSLWWDHRLGKSNARYPDFKHKKTQEALWIDGKSVPPWVKSHLASMEPGIVQPCLFSWTMKIARSVKDGEDLKALQIFKEMQAQAIIIDRFTYVEVLKSCANIHALEECRCTHTCLIQDKCNTDPFVGSSLVDTYSKCGSIEDAFRVFNGVSTQDVVSWNAMLNAYLETKQGAKGLDLFKQMQRERVQPDKTTFVSAINLCTCAFALDEGRRVHAEVIQRGWEHEVAIRNSLVDLYSTCGSIEDACSVFNCMHSKDCISWNVMSKGYINCDHAHKALRFFEQMQREKAEPDRVTFVSVIQACAARRSLDDGRQIHAEVIRRGYEGDIIVGNSLIGMYDHCGSIVDACRNFNNMPTRDVISWSAMMLGLVKYSQGRKALDLFRLMQMERIQLDKITYMSLLVACSSIAALEEGRLVHAEIIQSGCESDLTLQNCLVSMYAKCGSIEDAQRVFYCMPKHNVISSSAMLGGYARYGLGKEALRLFEQMLSEGMHTDKASFICLLSACNHTGLLDEGQYYLESMCALSGVPATIEHYSCMVDLLGRIGCLKEAEDLIQTMPCIPDVTVWTSLLGACRNHGDVKRGERCAMRVLDLEPELASGYVLLSDIYAAAGKWDSKANIRHITKGKTSTEKAWDYLAWININCCLDK</sequence>
<evidence type="ECO:0000313" key="2">
    <source>
        <dbReference type="Proteomes" id="UP001162992"/>
    </source>
</evidence>
<dbReference type="EMBL" id="CM055109">
    <property type="protein sequence ID" value="KAJ7524277.1"/>
    <property type="molecule type" value="Genomic_DNA"/>
</dbReference>
<comment type="caution">
    <text evidence="1">The sequence shown here is derived from an EMBL/GenBank/DDBJ whole genome shotgun (WGS) entry which is preliminary data.</text>
</comment>
<organism evidence="1 2">
    <name type="scientific">Diphasiastrum complanatum</name>
    <name type="common">Issler's clubmoss</name>
    <name type="synonym">Lycopodium complanatum</name>
    <dbReference type="NCBI Taxonomy" id="34168"/>
    <lineage>
        <taxon>Eukaryota</taxon>
        <taxon>Viridiplantae</taxon>
        <taxon>Streptophyta</taxon>
        <taxon>Embryophyta</taxon>
        <taxon>Tracheophyta</taxon>
        <taxon>Lycopodiopsida</taxon>
        <taxon>Lycopodiales</taxon>
        <taxon>Lycopodiaceae</taxon>
        <taxon>Lycopodioideae</taxon>
        <taxon>Diphasiastrum</taxon>
    </lineage>
</organism>